<comment type="caution">
    <text evidence="3">The sequence shown here is derived from an EMBL/GenBank/DDBJ whole genome shotgun (WGS) entry which is preliminary data.</text>
</comment>
<dbReference type="Proteomes" id="UP000319103">
    <property type="component" value="Unassembled WGS sequence"/>
</dbReference>
<dbReference type="EMBL" id="VIGB01000003">
    <property type="protein sequence ID" value="TQF05928.1"/>
    <property type="molecule type" value="Genomic_DNA"/>
</dbReference>
<proteinExistence type="predicted"/>
<organism evidence="3 4">
    <name type="scientific">Kitasatospora acidiphila</name>
    <dbReference type="NCBI Taxonomy" id="2567942"/>
    <lineage>
        <taxon>Bacteria</taxon>
        <taxon>Bacillati</taxon>
        <taxon>Actinomycetota</taxon>
        <taxon>Actinomycetes</taxon>
        <taxon>Kitasatosporales</taxon>
        <taxon>Streptomycetaceae</taxon>
        <taxon>Kitasatospora</taxon>
    </lineage>
</organism>
<dbReference type="PROSITE" id="PS51318">
    <property type="entry name" value="TAT"/>
    <property type="match status" value="1"/>
</dbReference>
<sequence length="395" mass="42188">MTHSSGRNDATTGGNDATFGGNDATFGGNDATTGGPSRRKLLKIGLGVAVGAGAIGSGAPAAFAGGPNDPPGPTIATKVKNLSGPVETGPFASPWTDLGIPVRCPDGTMLFVCGDTFAGDQVGAGDWHAPVGLRSSSADVNNLRIDGSVGGGHAKSLVDEPHNPVGKKATTAIPSDAFVVDGVMYMHLMRGVIYDTHHTDFWRSTDNGETWEYLCQWPGDLHGGQFQQKTYAVADDGYCYVLSTVFNRDVESGMLLHRVRKESLGNPAAYEPWGYANGGWRWNAPAPTTVFGTRKWGEMCFRAMDGKYVLTWLNMNPLSIRAMVFPLPTSDLTTTLEQAMILPGNPGQEGANLVASPYGGFVIPGSTFGNFHIVVSQWYDPKNYRIMQYKINMLS</sequence>
<dbReference type="RefSeq" id="WP_141636377.1">
    <property type="nucleotide sequence ID" value="NZ_VIGB01000003.1"/>
</dbReference>
<reference evidence="3 4" key="1">
    <citation type="submission" date="2019-06" db="EMBL/GenBank/DDBJ databases">
        <title>Description of Kitasatospora acidophila sp. nov. isolated from pine grove soil, and reclassification of Streptomyces novaecaesareae to Kitasatospora novaeceasareae comb. nov.</title>
        <authorList>
            <person name="Kim M.J."/>
        </authorList>
    </citation>
    <scope>NUCLEOTIDE SEQUENCE [LARGE SCALE GENOMIC DNA]</scope>
    <source>
        <strain evidence="3 4">MMS16-CNU292</strain>
    </source>
</reference>
<feature type="compositionally biased region" description="Polar residues" evidence="1">
    <location>
        <begin position="1"/>
        <end position="15"/>
    </location>
</feature>
<gene>
    <name evidence="3" type="ORF">E6W39_31495</name>
</gene>
<evidence type="ECO:0000313" key="3">
    <source>
        <dbReference type="EMBL" id="TQF05928.1"/>
    </source>
</evidence>
<dbReference type="Pfam" id="PF13810">
    <property type="entry name" value="DUF4185"/>
    <property type="match status" value="1"/>
</dbReference>
<accession>A0A540WAA2</accession>
<evidence type="ECO:0000313" key="4">
    <source>
        <dbReference type="Proteomes" id="UP000319103"/>
    </source>
</evidence>
<evidence type="ECO:0000259" key="2">
    <source>
        <dbReference type="Pfam" id="PF13810"/>
    </source>
</evidence>
<dbReference type="InterPro" id="IPR036278">
    <property type="entry name" value="Sialidase_sf"/>
</dbReference>
<protein>
    <submittedName>
        <fullName evidence="3">DUF4185 domain-containing protein</fullName>
    </submittedName>
</protein>
<dbReference type="OrthoDB" id="4789771at2"/>
<dbReference type="InterPro" id="IPR025442">
    <property type="entry name" value="DUF4185"/>
</dbReference>
<dbReference type="AlphaFoldDB" id="A0A540WAA2"/>
<feature type="region of interest" description="Disordered" evidence="1">
    <location>
        <begin position="1"/>
        <end position="35"/>
    </location>
</feature>
<feature type="domain" description="DUF4185" evidence="2">
    <location>
        <begin position="96"/>
        <end position="390"/>
    </location>
</feature>
<evidence type="ECO:0000256" key="1">
    <source>
        <dbReference type="SAM" id="MobiDB-lite"/>
    </source>
</evidence>
<dbReference type="InterPro" id="IPR006311">
    <property type="entry name" value="TAT_signal"/>
</dbReference>
<name>A0A540WAA2_9ACTN</name>
<keyword evidence="4" id="KW-1185">Reference proteome</keyword>
<dbReference type="SUPFAM" id="SSF50939">
    <property type="entry name" value="Sialidases"/>
    <property type="match status" value="1"/>
</dbReference>